<comment type="caution">
    <text evidence="1">The sequence shown here is derived from an EMBL/GenBank/DDBJ whole genome shotgun (WGS) entry which is preliminary data.</text>
</comment>
<dbReference type="Proteomes" id="UP001157502">
    <property type="component" value="Chromosome 29"/>
</dbReference>
<name>A0ACC2FDE7_DALPE</name>
<gene>
    <name evidence="1" type="ORF">DPEC_G00304390</name>
</gene>
<evidence type="ECO:0000313" key="1">
    <source>
        <dbReference type="EMBL" id="KAJ7989423.1"/>
    </source>
</evidence>
<protein>
    <submittedName>
        <fullName evidence="1">Uncharacterized protein</fullName>
    </submittedName>
</protein>
<dbReference type="EMBL" id="CM055756">
    <property type="protein sequence ID" value="KAJ7989423.1"/>
    <property type="molecule type" value="Genomic_DNA"/>
</dbReference>
<evidence type="ECO:0000313" key="2">
    <source>
        <dbReference type="Proteomes" id="UP001157502"/>
    </source>
</evidence>
<accession>A0ACC2FDE7</accession>
<sequence length="108" mass="11694">MALAHVSISTHISTKLHLSSSGTLATPRPRHPQSQPSVSTSGHKDTAAEPENRSQERSEPHLIGPQKEPARPSLAFTTSDLRTRYYASLLVINASYRASATGKHKSPL</sequence>
<proteinExistence type="predicted"/>
<reference evidence="1" key="1">
    <citation type="submission" date="2021-05" db="EMBL/GenBank/DDBJ databases">
        <authorList>
            <person name="Pan Q."/>
            <person name="Jouanno E."/>
            <person name="Zahm M."/>
            <person name="Klopp C."/>
            <person name="Cabau C."/>
            <person name="Louis A."/>
            <person name="Berthelot C."/>
            <person name="Parey E."/>
            <person name="Roest Crollius H."/>
            <person name="Montfort J."/>
            <person name="Robinson-Rechavi M."/>
            <person name="Bouchez O."/>
            <person name="Lampietro C."/>
            <person name="Lopez Roques C."/>
            <person name="Donnadieu C."/>
            <person name="Postlethwait J."/>
            <person name="Bobe J."/>
            <person name="Dillon D."/>
            <person name="Chandos A."/>
            <person name="von Hippel F."/>
            <person name="Guiguen Y."/>
        </authorList>
    </citation>
    <scope>NUCLEOTIDE SEQUENCE</scope>
    <source>
        <tissue evidence="1">Blood</tissue>
    </source>
</reference>
<organism evidence="1 2">
    <name type="scientific">Dallia pectoralis</name>
    <name type="common">Alaska blackfish</name>
    <dbReference type="NCBI Taxonomy" id="75939"/>
    <lineage>
        <taxon>Eukaryota</taxon>
        <taxon>Metazoa</taxon>
        <taxon>Chordata</taxon>
        <taxon>Craniata</taxon>
        <taxon>Vertebrata</taxon>
        <taxon>Euteleostomi</taxon>
        <taxon>Actinopterygii</taxon>
        <taxon>Neopterygii</taxon>
        <taxon>Teleostei</taxon>
        <taxon>Protacanthopterygii</taxon>
        <taxon>Esociformes</taxon>
        <taxon>Umbridae</taxon>
        <taxon>Dallia</taxon>
    </lineage>
</organism>
<keyword evidence="2" id="KW-1185">Reference proteome</keyword>